<dbReference type="GO" id="GO:0004519">
    <property type="term" value="F:endonuclease activity"/>
    <property type="evidence" value="ECO:0007669"/>
    <property type="project" value="UniProtKB-KW"/>
</dbReference>
<protein>
    <submittedName>
        <fullName evidence="3">HNH endonuclease</fullName>
    </submittedName>
</protein>
<dbReference type="Proteomes" id="UP000065151">
    <property type="component" value="Chromosome"/>
</dbReference>
<gene>
    <name evidence="3" type="ORF">AU252_14710</name>
</gene>
<name>A0A0U3PA19_9MICC</name>
<organism evidence="3">
    <name type="scientific">Pseudarthrobacter sulfonivorans</name>
    <dbReference type="NCBI Taxonomy" id="121292"/>
    <lineage>
        <taxon>Bacteria</taxon>
        <taxon>Bacillati</taxon>
        <taxon>Actinomycetota</taxon>
        <taxon>Actinomycetes</taxon>
        <taxon>Micrococcales</taxon>
        <taxon>Micrococcaceae</taxon>
        <taxon>Pseudarthrobacter</taxon>
    </lineage>
</organism>
<dbReference type="KEGG" id="psul:AU252_14710"/>
<dbReference type="Pfam" id="PF13391">
    <property type="entry name" value="HNH_2"/>
    <property type="match status" value="1"/>
</dbReference>
<evidence type="ECO:0000256" key="1">
    <source>
        <dbReference type="SAM" id="MobiDB-lite"/>
    </source>
</evidence>
<accession>A0A0U3PA19</accession>
<dbReference type="EMBL" id="CP013747">
    <property type="protein sequence ID" value="ALV42240.1"/>
    <property type="molecule type" value="Genomic_DNA"/>
</dbReference>
<dbReference type="STRING" id="121292.AU252_14710"/>
<feature type="domain" description="HNH nuclease" evidence="2">
    <location>
        <begin position="526"/>
        <end position="578"/>
    </location>
</feature>
<keyword evidence="3" id="KW-0255">Endonuclease</keyword>
<feature type="region of interest" description="Disordered" evidence="1">
    <location>
        <begin position="121"/>
        <end position="151"/>
    </location>
</feature>
<evidence type="ECO:0000259" key="2">
    <source>
        <dbReference type="SMART" id="SM00507"/>
    </source>
</evidence>
<evidence type="ECO:0000313" key="4">
    <source>
        <dbReference type="Proteomes" id="UP000065151"/>
    </source>
</evidence>
<dbReference type="InterPro" id="IPR003615">
    <property type="entry name" value="HNH_nuc"/>
</dbReference>
<dbReference type="CDD" id="cd00085">
    <property type="entry name" value="HNHc"/>
    <property type="match status" value="1"/>
</dbReference>
<feature type="region of interest" description="Disordered" evidence="1">
    <location>
        <begin position="597"/>
        <end position="623"/>
    </location>
</feature>
<feature type="compositionally biased region" description="Low complexity" evidence="1">
    <location>
        <begin position="349"/>
        <end position="371"/>
    </location>
</feature>
<dbReference type="SMART" id="SM00507">
    <property type="entry name" value="HNHc"/>
    <property type="match status" value="1"/>
</dbReference>
<sequence>MEALGDQLARNGGGNTDVPTAATVLSFDAVLSNDAGLAAAIASVNAAAASAPGTLAMAGYVEASDFAGRVEELSRTVDYLQILAAGAVDRTRTQAITAAATTSRTRSWITGWDNGVETLNETDSEWPAGTTAGTPGTVTGSTRDIPRSPADDGCKNTAEFLRLRLRIGRSEAQRRIHLAHSILPASTLTGDRVPPLREHLAAALSPAAYTGGPAETSDDNDAEGLDPLRPVPRSGPVVSSRAGTIISATLDRLKHHTTAENLDRIEHDLTHTAATADPDFLARVARRWADTLDADGTEPTEEALRHTQGAFIRKPRHGLHHLEIFATTDQYEHLATVMNAATNSRTQPTGDTTGSETGTGTGAASDTKAGTPATGQGNDVWQDTDIDLDRRTRSQKQLDGIIGAVKAALSTNQLPTTGGNRPQILATINYQDLLRHAAMATGGIGSGTGDELAAGIHTANSSEETRTGTGNGVSTATGAGSFTFTGPVAATTIRKIACDADIIPVLLGTHGEILDQGRKTRLFTPAQRLALTARDQGCAFPNCTIPAPWCEAHHISYWSHDGPTNVSNGALLCSHHHHLIHKEQWTIHTRHDTPWFTPPRHIDPTQKPQQNHYFKPPPPPQRE</sequence>
<dbReference type="Pfam" id="PF02720">
    <property type="entry name" value="DUF222"/>
    <property type="match status" value="1"/>
</dbReference>
<keyword evidence="3" id="KW-0378">Hydrolase</keyword>
<dbReference type="RefSeq" id="WP_058931359.1">
    <property type="nucleotide sequence ID" value="NZ_CP013747.1"/>
</dbReference>
<dbReference type="InterPro" id="IPR003870">
    <property type="entry name" value="DUF222"/>
</dbReference>
<keyword evidence="3" id="KW-0540">Nuclease</keyword>
<dbReference type="AlphaFoldDB" id="A0A0U3PA19"/>
<feature type="region of interest" description="Disordered" evidence="1">
    <location>
        <begin position="343"/>
        <end position="381"/>
    </location>
</feature>
<feature type="compositionally biased region" description="Low complexity" evidence="1">
    <location>
        <begin position="127"/>
        <end position="142"/>
    </location>
</feature>
<reference evidence="3 4" key="1">
    <citation type="submission" date="2015-12" db="EMBL/GenBank/DDBJ databases">
        <authorList>
            <person name="Shamseldin A."/>
            <person name="Moawad H."/>
            <person name="Abd El-Rahim W.M."/>
            <person name="Sadowsky M.J."/>
        </authorList>
    </citation>
    <scope>NUCLEOTIDE SEQUENCE [LARGE SCALE GENOMIC DNA]</scope>
    <source>
        <strain evidence="3 4">Ar51</strain>
    </source>
</reference>
<proteinExistence type="predicted"/>
<evidence type="ECO:0000313" key="3">
    <source>
        <dbReference type="EMBL" id="ALV42240.1"/>
    </source>
</evidence>
<feature type="region of interest" description="Disordered" evidence="1">
    <location>
        <begin position="207"/>
        <end position="239"/>
    </location>
</feature>